<evidence type="ECO:0008006" key="3">
    <source>
        <dbReference type="Google" id="ProtNLM"/>
    </source>
</evidence>
<reference evidence="2" key="1">
    <citation type="submission" date="2017-04" db="EMBL/GenBank/DDBJ databases">
        <title>Function of individual gut microbiota members based on whole genome sequencing of pure cultures obtained from chicken caecum.</title>
        <authorList>
            <person name="Medvecky M."/>
            <person name="Cejkova D."/>
            <person name="Polansky O."/>
            <person name="Karasova D."/>
            <person name="Kubasova T."/>
            <person name="Cizek A."/>
            <person name="Rychlik I."/>
        </authorList>
    </citation>
    <scope>NUCLEOTIDE SEQUENCE [LARGE SCALE GENOMIC DNA]</scope>
    <source>
        <strain evidence="2">An84</strain>
    </source>
</reference>
<evidence type="ECO:0000313" key="1">
    <source>
        <dbReference type="EMBL" id="OUN19322.1"/>
    </source>
</evidence>
<dbReference type="Pfam" id="PF07751">
    <property type="entry name" value="Abi_2"/>
    <property type="match status" value="1"/>
</dbReference>
<comment type="caution">
    <text evidence="1">The sequence shown here is derived from an EMBL/GenBank/DDBJ whole genome shotgun (WGS) entry which is preliminary data.</text>
</comment>
<dbReference type="AlphaFoldDB" id="A0AB36MJ55"/>
<dbReference type="EMBL" id="NFHF01000003">
    <property type="protein sequence ID" value="OUN19322.1"/>
    <property type="molecule type" value="Genomic_DNA"/>
</dbReference>
<protein>
    <recommendedName>
        <fullName evidence="3">Abi family protein</fullName>
    </recommendedName>
</protein>
<dbReference type="InterPro" id="IPR011664">
    <property type="entry name" value="Abi_system_AbiD/AbiF-like"/>
</dbReference>
<dbReference type="Proteomes" id="UP000196255">
    <property type="component" value="Unassembled WGS sequence"/>
</dbReference>
<dbReference type="RefSeq" id="WP_087366079.1">
    <property type="nucleotide sequence ID" value="NZ_NFHF01000003.1"/>
</dbReference>
<proteinExistence type="predicted"/>
<organism evidence="1 2">
    <name type="scientific">Ligilactobacillus salivarius</name>
    <dbReference type="NCBI Taxonomy" id="1624"/>
    <lineage>
        <taxon>Bacteria</taxon>
        <taxon>Bacillati</taxon>
        <taxon>Bacillota</taxon>
        <taxon>Bacilli</taxon>
        <taxon>Lactobacillales</taxon>
        <taxon>Lactobacillaceae</taxon>
        <taxon>Ligilactobacillus</taxon>
    </lineage>
</organism>
<name>A0AB36MJ55_9LACO</name>
<evidence type="ECO:0000313" key="2">
    <source>
        <dbReference type="Proteomes" id="UP000196255"/>
    </source>
</evidence>
<accession>A0AB36MJ55</accession>
<sequence length="351" mass="41286">MNNNKSIKHPYLSLNEQLKHLEVDKGLIITDKTFARIAIQTFSYYSLINGYKDLFIDTNNSEGERFIPGTTFEMLYQSHWMDLTLNNIILKYSLIVEKKLKSILGNHVARCHSIYESRYLDKKSYSSSTSLRPKFYKLTQDIESVADDSSVKHYKESEGNVPPWIYAKALSFGATINWYNLLRKPHKIMVISDFLSLINIKLNDDEKLDFFKRSLKQIHQFRNSSAHGNRLFMFKLKQEHKHIIKHLEKLKFKEYFLDENNLVVGNDNLFSVLFSILLLINDSYVLSNFLTELYGYLLEYSQIGYNFVGKNVYDLLGIDENFFFKLARFYDKKFNVDLSNSFDMEAIKIAY</sequence>
<gene>
    <name evidence="1" type="ORF">B5G36_02055</name>
</gene>